<evidence type="ECO:0000256" key="3">
    <source>
        <dbReference type="ARBA" id="ARBA00023136"/>
    </source>
</evidence>
<dbReference type="InterPro" id="IPR020846">
    <property type="entry name" value="MFS_dom"/>
</dbReference>
<dbReference type="InterPro" id="IPR053160">
    <property type="entry name" value="MFS_DHA3_Transporter"/>
</dbReference>
<reference evidence="6 7" key="1">
    <citation type="journal article" date="2015" name="Nature">
        <title>rRNA introns, odd ribosomes, and small enigmatic genomes across a large radiation of phyla.</title>
        <authorList>
            <person name="Brown C.T."/>
            <person name="Hug L.A."/>
            <person name="Thomas B.C."/>
            <person name="Sharon I."/>
            <person name="Castelle C.J."/>
            <person name="Singh A."/>
            <person name="Wilkins M.J."/>
            <person name="Williams K.H."/>
            <person name="Banfield J.F."/>
        </authorList>
    </citation>
    <scope>NUCLEOTIDE SEQUENCE [LARGE SCALE GENOMIC DNA]</scope>
</reference>
<keyword evidence="2 4" id="KW-1133">Transmembrane helix</keyword>
<dbReference type="EMBL" id="LBSJ01000038">
    <property type="protein sequence ID" value="KKQ14174.1"/>
    <property type="molecule type" value="Genomic_DNA"/>
</dbReference>
<feature type="transmembrane region" description="Helical" evidence="4">
    <location>
        <begin position="156"/>
        <end position="179"/>
    </location>
</feature>
<feature type="transmembrane region" description="Helical" evidence="4">
    <location>
        <begin position="237"/>
        <end position="258"/>
    </location>
</feature>
<comment type="caution">
    <text evidence="6">The sequence shown here is derived from an EMBL/GenBank/DDBJ whole genome shotgun (WGS) entry which is preliminary data.</text>
</comment>
<dbReference type="InterPro" id="IPR011701">
    <property type="entry name" value="MFS"/>
</dbReference>
<feature type="transmembrane region" description="Helical" evidence="4">
    <location>
        <begin position="395"/>
        <end position="411"/>
    </location>
</feature>
<feature type="transmembrane region" description="Helical" evidence="4">
    <location>
        <begin position="270"/>
        <end position="287"/>
    </location>
</feature>
<dbReference type="GO" id="GO:0022857">
    <property type="term" value="F:transmembrane transporter activity"/>
    <property type="evidence" value="ECO:0007669"/>
    <property type="project" value="InterPro"/>
</dbReference>
<dbReference type="PROSITE" id="PS50850">
    <property type="entry name" value="MFS"/>
    <property type="match status" value="1"/>
</dbReference>
<evidence type="ECO:0000256" key="1">
    <source>
        <dbReference type="ARBA" id="ARBA00022692"/>
    </source>
</evidence>
<dbReference type="PANTHER" id="PTHR23530:SF1">
    <property type="entry name" value="PERMEASE, MAJOR FACILITATOR SUPERFAMILY-RELATED"/>
    <property type="match status" value="1"/>
</dbReference>
<accession>A0A0G0HQ68</accession>
<keyword evidence="3 4" id="KW-0472">Membrane</keyword>
<dbReference type="Gene3D" id="1.20.1250.20">
    <property type="entry name" value="MFS general substrate transporter like domains"/>
    <property type="match status" value="1"/>
</dbReference>
<feature type="transmembrane region" description="Helical" evidence="4">
    <location>
        <begin position="63"/>
        <end position="81"/>
    </location>
</feature>
<dbReference type="Pfam" id="PF07690">
    <property type="entry name" value="MFS_1"/>
    <property type="match status" value="1"/>
</dbReference>
<evidence type="ECO:0000313" key="6">
    <source>
        <dbReference type="EMBL" id="KKQ14174.1"/>
    </source>
</evidence>
<dbReference type="SUPFAM" id="SSF103473">
    <property type="entry name" value="MFS general substrate transporter"/>
    <property type="match status" value="1"/>
</dbReference>
<feature type="transmembrane region" description="Helical" evidence="4">
    <location>
        <begin position="185"/>
        <end position="204"/>
    </location>
</feature>
<organism evidence="6 7">
    <name type="scientific">Candidatus Daviesbacteria bacterium GW2011_GWA1_36_8</name>
    <dbReference type="NCBI Taxonomy" id="1618417"/>
    <lineage>
        <taxon>Bacteria</taxon>
        <taxon>Candidatus Daviesiibacteriota</taxon>
    </lineage>
</organism>
<sequence length="436" mass="48815">MQWIMKKMAMKMSSQSSYMADRIKNTTKLKLVGFLYGVHFHMPIISLYFLLGGASLQSIVISQTLYSIFSFLGELPTGIFADKFGQKLSIIMGYLVETIGLLVMFLYPNIFGLYLAYSLIGIAEAFLSGSQEALFYESVKEEKQSTASYQKEYGAFLSNVTISFAVTTFISGLIVSILGIKSYPYLILVTTICFGIASIIVMTLKDFKATIKDAAKGVGVFHILKESVRLMRHNKTIFTLIALTALTLSGEYFLYGVYQPYFEQNGVPPLFLGLVLSFGALLNYFIVKNAYRLERFLPFEKITLLLNLPIAVSFILMAIIVHPIFLIALFILMKGLFESQAPIISDYVNEYTSSNIRSTVLSGMSLTKSFFQIILRLVLAVIIGGWGVQIAFLTQGFYLIIGVMIAYWVMVKCGCTHKISKHYLESDEEGLNKTYG</sequence>
<evidence type="ECO:0000256" key="4">
    <source>
        <dbReference type="SAM" id="Phobius"/>
    </source>
</evidence>
<dbReference type="InterPro" id="IPR036259">
    <property type="entry name" value="MFS_trans_sf"/>
</dbReference>
<dbReference type="Proteomes" id="UP000034448">
    <property type="component" value="Unassembled WGS sequence"/>
</dbReference>
<feature type="domain" description="Major facilitator superfamily (MFS) profile" evidence="5">
    <location>
        <begin position="1"/>
        <end position="414"/>
    </location>
</feature>
<evidence type="ECO:0000313" key="7">
    <source>
        <dbReference type="Proteomes" id="UP000034448"/>
    </source>
</evidence>
<evidence type="ECO:0000256" key="2">
    <source>
        <dbReference type="ARBA" id="ARBA00022989"/>
    </source>
</evidence>
<feature type="transmembrane region" description="Helical" evidence="4">
    <location>
        <begin position="308"/>
        <end position="332"/>
    </location>
</feature>
<protein>
    <submittedName>
        <fullName evidence="6">Major facilitator superfamily</fullName>
    </submittedName>
</protein>
<feature type="transmembrane region" description="Helical" evidence="4">
    <location>
        <begin position="88"/>
        <end position="107"/>
    </location>
</feature>
<dbReference type="PANTHER" id="PTHR23530">
    <property type="entry name" value="TRANSPORT PROTEIN-RELATED"/>
    <property type="match status" value="1"/>
</dbReference>
<evidence type="ECO:0000259" key="5">
    <source>
        <dbReference type="PROSITE" id="PS50850"/>
    </source>
</evidence>
<keyword evidence="1 4" id="KW-0812">Transmembrane</keyword>
<feature type="transmembrane region" description="Helical" evidence="4">
    <location>
        <begin position="370"/>
        <end position="388"/>
    </location>
</feature>
<gene>
    <name evidence="6" type="ORF">US28_C0038G0010</name>
</gene>
<feature type="transmembrane region" description="Helical" evidence="4">
    <location>
        <begin position="31"/>
        <end position="51"/>
    </location>
</feature>
<proteinExistence type="predicted"/>
<dbReference type="AlphaFoldDB" id="A0A0G0HQ68"/>
<name>A0A0G0HQ68_9BACT</name>